<dbReference type="Proteomes" id="UP001148614">
    <property type="component" value="Unassembled WGS sequence"/>
</dbReference>
<dbReference type="VEuPathDB" id="FungiDB:F4678DRAFT_445022"/>
<dbReference type="Pfam" id="PF06722">
    <property type="entry name" value="EryCIII-like_C"/>
    <property type="match status" value="1"/>
</dbReference>
<dbReference type="EMBL" id="JANPWZ010000094">
    <property type="protein sequence ID" value="KAJ3579458.1"/>
    <property type="molecule type" value="Genomic_DNA"/>
</dbReference>
<dbReference type="PANTHER" id="PTHR21015">
    <property type="entry name" value="UDP-N-ACETYLGLUCOSAMINE--N-ACETYLMURAMYL-(PENTAPEPTIDE) PYROPHOSPHORYL-UNDECAPRENOL N-ACETYLGLUCOSAMINE TRANSFERASE 1"/>
    <property type="match status" value="1"/>
</dbReference>
<dbReference type="Gene3D" id="3.40.50.2000">
    <property type="entry name" value="Glycogen Phosphorylase B"/>
    <property type="match status" value="2"/>
</dbReference>
<reference evidence="2" key="1">
    <citation type="submission" date="2022-07" db="EMBL/GenBank/DDBJ databases">
        <title>Genome Sequence of Xylaria arbuscula.</title>
        <authorList>
            <person name="Buettner E."/>
        </authorList>
    </citation>
    <scope>NUCLEOTIDE SEQUENCE</scope>
    <source>
        <strain evidence="2">VT107</strain>
    </source>
</reference>
<dbReference type="AlphaFoldDB" id="A0A9W8TQH3"/>
<dbReference type="GO" id="GO:0016757">
    <property type="term" value="F:glycosyltransferase activity"/>
    <property type="evidence" value="ECO:0007669"/>
    <property type="project" value="UniProtKB-ARBA"/>
</dbReference>
<evidence type="ECO:0000259" key="1">
    <source>
        <dbReference type="Pfam" id="PF06722"/>
    </source>
</evidence>
<dbReference type="SUPFAM" id="SSF53756">
    <property type="entry name" value="UDP-Glycosyltransferase/glycogen phosphorylase"/>
    <property type="match status" value="1"/>
</dbReference>
<protein>
    <recommendedName>
        <fullName evidence="1">Erythromycin biosynthesis protein CIII-like C-terminal domain-containing protein</fullName>
    </recommendedName>
</protein>
<evidence type="ECO:0000313" key="2">
    <source>
        <dbReference type="EMBL" id="KAJ3579458.1"/>
    </source>
</evidence>
<dbReference type="PANTHER" id="PTHR21015:SF22">
    <property type="entry name" value="GLYCOSYLTRANSFERASE"/>
    <property type="match status" value="1"/>
</dbReference>
<dbReference type="OrthoDB" id="5835829at2759"/>
<proteinExistence type="predicted"/>
<name>A0A9W8TQH3_9PEZI</name>
<organism evidence="2 3">
    <name type="scientific">Xylaria arbuscula</name>
    <dbReference type="NCBI Taxonomy" id="114810"/>
    <lineage>
        <taxon>Eukaryota</taxon>
        <taxon>Fungi</taxon>
        <taxon>Dikarya</taxon>
        <taxon>Ascomycota</taxon>
        <taxon>Pezizomycotina</taxon>
        <taxon>Sordariomycetes</taxon>
        <taxon>Xylariomycetidae</taxon>
        <taxon>Xylariales</taxon>
        <taxon>Xylariaceae</taxon>
        <taxon>Xylaria</taxon>
    </lineage>
</organism>
<gene>
    <name evidence="2" type="ORF">NPX13_g1109</name>
</gene>
<comment type="caution">
    <text evidence="2">The sequence shown here is derived from an EMBL/GenBank/DDBJ whole genome shotgun (WGS) entry which is preliminary data.</text>
</comment>
<dbReference type="InterPro" id="IPR010610">
    <property type="entry name" value="EryCIII-like_C"/>
</dbReference>
<feature type="domain" description="Erythromycin biosynthesis protein CIII-like C-terminal" evidence="1">
    <location>
        <begin position="361"/>
        <end position="461"/>
    </location>
</feature>
<keyword evidence="3" id="KW-1185">Reference proteome</keyword>
<accession>A0A9W8TQH3</accession>
<evidence type="ECO:0000313" key="3">
    <source>
        <dbReference type="Proteomes" id="UP001148614"/>
    </source>
</evidence>
<sequence length="478" mass="52933">MAENKTNSQVSLGSGSKDPIILVQSVPFAGHTIPLLQIAEYLVQRGFDLYYLGGSEWQQSIEATGAKFIPYLGLSNTYLREWMPRHGFGTGINIVSSIHRLLAAVLPSQLSSTRNALALIREKEPDREVIVVSEIAASGGVAPFRLGSPLPAGYSKLPKTLGISIIPPWWTSVDYVDFWIDTPFNPDQDPKINRLIAKLAREGILKESWERFNLALESLSAFTPLESLFGEHAKKIDHVVWDMYFACHDKTLQMCIPSLEYPRSDWPANFGFGGTLPPKAWRKPDFVFPEWFSRVQENSAKDVTSASRKKIVAIAQGTLAIDWENVLIPTIQGLAHRDDVLIVAILCVKGATLGDRLPIPVPANTIVVDYFPYDAVIEHADVFVSNGSYGVLSHCVAHGVPMVVSGYTEDKGTLGMRVEYAGFAINLGVEQQTPEAFEKGVNTVLTNPKFKTRAMELREEAEKFDALGTVERELRALF</sequence>